<keyword evidence="5" id="KW-1185">Reference proteome</keyword>
<dbReference type="PANTHER" id="PTHR37299:SF1">
    <property type="entry name" value="STAGE 0 SPORULATION PROTEIN A HOMOLOG"/>
    <property type="match status" value="1"/>
</dbReference>
<proteinExistence type="predicted"/>
<reference evidence="4 5" key="1">
    <citation type="submission" date="2019-08" db="EMBL/GenBank/DDBJ databases">
        <title>In-depth cultivation of the pig gut microbiome towards novel bacterial diversity and tailored functional studies.</title>
        <authorList>
            <person name="Wylensek D."/>
            <person name="Hitch T.C.A."/>
            <person name="Clavel T."/>
        </authorList>
    </citation>
    <scope>NUCLEOTIDE SEQUENCE [LARGE SCALE GENOMIC DNA]</scope>
    <source>
        <strain evidence="4 5">CA-Schmier-601-WT-3</strain>
    </source>
</reference>
<dbReference type="PROSITE" id="PS50930">
    <property type="entry name" value="HTH_LYTTR"/>
    <property type="match status" value="1"/>
</dbReference>
<dbReference type="SMART" id="SM00448">
    <property type="entry name" value="REC"/>
    <property type="match status" value="1"/>
</dbReference>
<evidence type="ECO:0000313" key="5">
    <source>
        <dbReference type="Proteomes" id="UP000442619"/>
    </source>
</evidence>
<evidence type="ECO:0000313" key="4">
    <source>
        <dbReference type="EMBL" id="MST89038.1"/>
    </source>
</evidence>
<dbReference type="InterPro" id="IPR046947">
    <property type="entry name" value="LytR-like"/>
</dbReference>
<dbReference type="InterPro" id="IPR001789">
    <property type="entry name" value="Sig_transdc_resp-reg_receiver"/>
</dbReference>
<comment type="caution">
    <text evidence="4">The sequence shown here is derived from an EMBL/GenBank/DDBJ whole genome shotgun (WGS) entry which is preliminary data.</text>
</comment>
<feature type="modified residue" description="4-aspartylphosphate" evidence="1">
    <location>
        <position position="55"/>
    </location>
</feature>
<gene>
    <name evidence="4" type="ORF">FYJ79_05545</name>
</gene>
<organism evidence="4 5">
    <name type="scientific">Sharpea porci</name>
    <dbReference type="NCBI Taxonomy" id="2652286"/>
    <lineage>
        <taxon>Bacteria</taxon>
        <taxon>Bacillati</taxon>
        <taxon>Bacillota</taxon>
        <taxon>Erysipelotrichia</taxon>
        <taxon>Erysipelotrichales</taxon>
        <taxon>Coprobacillaceae</taxon>
        <taxon>Sharpea</taxon>
    </lineage>
</organism>
<evidence type="ECO:0000259" key="3">
    <source>
        <dbReference type="PROSITE" id="PS50930"/>
    </source>
</evidence>
<dbReference type="RefSeq" id="WP_154515275.1">
    <property type="nucleotide sequence ID" value="NZ_VUNM01000009.1"/>
</dbReference>
<dbReference type="AlphaFoldDB" id="A0A844FST2"/>
<dbReference type="Pfam" id="PF04397">
    <property type="entry name" value="LytTR"/>
    <property type="match status" value="1"/>
</dbReference>
<dbReference type="InterPro" id="IPR007492">
    <property type="entry name" value="LytTR_DNA-bd_dom"/>
</dbReference>
<dbReference type="GO" id="GO:0003677">
    <property type="term" value="F:DNA binding"/>
    <property type="evidence" value="ECO:0007669"/>
    <property type="project" value="InterPro"/>
</dbReference>
<protein>
    <submittedName>
        <fullName evidence="4">Response regulator transcription factor</fullName>
    </submittedName>
</protein>
<dbReference type="SUPFAM" id="SSF52172">
    <property type="entry name" value="CheY-like"/>
    <property type="match status" value="1"/>
</dbReference>
<dbReference type="PANTHER" id="PTHR37299">
    <property type="entry name" value="TRANSCRIPTIONAL REGULATOR-RELATED"/>
    <property type="match status" value="1"/>
</dbReference>
<name>A0A844FST2_9FIRM</name>
<dbReference type="SMART" id="SM00850">
    <property type="entry name" value="LytTR"/>
    <property type="match status" value="1"/>
</dbReference>
<evidence type="ECO:0000259" key="2">
    <source>
        <dbReference type="PROSITE" id="PS50110"/>
    </source>
</evidence>
<dbReference type="Pfam" id="PF00072">
    <property type="entry name" value="Response_reg"/>
    <property type="match status" value="1"/>
</dbReference>
<dbReference type="CDD" id="cd00156">
    <property type="entry name" value="REC"/>
    <property type="match status" value="1"/>
</dbReference>
<feature type="domain" description="Response regulatory" evidence="2">
    <location>
        <begin position="3"/>
        <end position="118"/>
    </location>
</feature>
<keyword evidence="1" id="KW-0597">Phosphoprotein</keyword>
<dbReference type="PROSITE" id="PS50110">
    <property type="entry name" value="RESPONSE_REGULATORY"/>
    <property type="match status" value="1"/>
</dbReference>
<dbReference type="Gene3D" id="3.40.50.2300">
    <property type="match status" value="1"/>
</dbReference>
<feature type="domain" description="HTH LytTR-type" evidence="3">
    <location>
        <begin position="128"/>
        <end position="228"/>
    </location>
</feature>
<evidence type="ECO:0000256" key="1">
    <source>
        <dbReference type="PROSITE-ProRule" id="PRU00169"/>
    </source>
</evidence>
<dbReference type="GO" id="GO:0000156">
    <property type="term" value="F:phosphorelay response regulator activity"/>
    <property type="evidence" value="ECO:0007669"/>
    <property type="project" value="InterPro"/>
</dbReference>
<dbReference type="EMBL" id="VUNM01000009">
    <property type="protein sequence ID" value="MST89038.1"/>
    <property type="molecule type" value="Genomic_DNA"/>
</dbReference>
<dbReference type="InterPro" id="IPR011006">
    <property type="entry name" value="CheY-like_superfamily"/>
</dbReference>
<sequence>MMRCCVLEDNNEDLNKIVECIKSDHYLNDHLEIQTFYSPNQIHLSTDNFDILLLDIDLPEQSGIDFANEYLKMHPNSKVIFITTHNELVFDTFKVHPYSFIRKEYMHIELNDSLHDLLDLIKLNKKELIISDKGHAITIQQSDIIYIESFKHYCYIYTKGCPDPYKTRISMYHVIKDLAFYFYRVNRSYIINLNEIKKIQNGKVTLKNNLEVSIQRGQTKKFQKTYNDFICKKTLL</sequence>
<dbReference type="Proteomes" id="UP000442619">
    <property type="component" value="Unassembled WGS sequence"/>
</dbReference>
<dbReference type="Gene3D" id="2.40.50.1020">
    <property type="entry name" value="LytTr DNA-binding domain"/>
    <property type="match status" value="1"/>
</dbReference>
<accession>A0A844FST2</accession>